<gene>
    <name evidence="5" type="ORF">N2K84_11005</name>
</gene>
<dbReference type="Pfam" id="PF17851">
    <property type="entry name" value="GH43_C2"/>
    <property type="match status" value="1"/>
</dbReference>
<accession>A0AA41Y4E2</accession>
<evidence type="ECO:0000256" key="2">
    <source>
        <dbReference type="ARBA" id="ARBA00023295"/>
    </source>
</evidence>
<dbReference type="InterPro" id="IPR023296">
    <property type="entry name" value="Glyco_hydro_beta-prop_sf"/>
</dbReference>
<dbReference type="InterPro" id="IPR013320">
    <property type="entry name" value="ConA-like_dom_sf"/>
</dbReference>
<dbReference type="SUPFAM" id="SSF53474">
    <property type="entry name" value="alpha/beta-Hydrolases"/>
    <property type="match status" value="1"/>
</dbReference>
<organism evidence="5 6">
    <name type="scientific">Gaoshiqia sediminis</name>
    <dbReference type="NCBI Taxonomy" id="2986998"/>
    <lineage>
        <taxon>Bacteria</taxon>
        <taxon>Pseudomonadati</taxon>
        <taxon>Bacteroidota</taxon>
        <taxon>Bacteroidia</taxon>
        <taxon>Marinilabiliales</taxon>
        <taxon>Prolixibacteraceae</taxon>
        <taxon>Gaoshiqia</taxon>
    </lineage>
</organism>
<evidence type="ECO:0000256" key="3">
    <source>
        <dbReference type="SAM" id="SignalP"/>
    </source>
</evidence>
<dbReference type="PANTHER" id="PTHR42812">
    <property type="entry name" value="BETA-XYLOSIDASE"/>
    <property type="match status" value="1"/>
</dbReference>
<dbReference type="RefSeq" id="WP_282591863.1">
    <property type="nucleotide sequence ID" value="NZ_JAPAAF010000014.1"/>
</dbReference>
<sequence>MKQIVLSAIFILLFGLTGYSQGPAQQAPQGFDLVREGIAQGKIDTIVYASKTVGASRKALVYTPPGFSKNKNYPVFYLLHGIGGDEKERFNQGAPHIILDNLYADGKLKPMIVVLPNGRAIGNIMAPDKVQAFATFEQDLLNDLIPFVEKTYPVKKDREFMTIAGLSIGGGQSLNFSLGKLDQFAMMACTGHPDLIQTPEGEWWSVFSGTRPYDGNYMCNTGRETFLLPVEWEKGFSSILRKALPGPTVVEKKGLQPETNYLTGNFTYGQQYNDPTLDHSWVFVRMPQQKFHSIREGRLSIQPLAVSIEEAKSPAVVMCRQQRARFSVETQLSFTPATDANFAGATLFQNEKYQFLFGKTLIEGKENQVLYRIEKDHEQVPASQVLEGNAGKASIKIKVEGDGNQYNFSYSIDGKVSKILVENADASIPSTQVAGGFVGTMTGLYATSNHGIDKLGAM</sequence>
<evidence type="ECO:0000259" key="4">
    <source>
        <dbReference type="Pfam" id="PF17851"/>
    </source>
</evidence>
<feature type="domain" description="Beta-xylosidase C-terminal Concanavalin A-like" evidence="4">
    <location>
        <begin position="271"/>
        <end position="450"/>
    </location>
</feature>
<evidence type="ECO:0000313" key="6">
    <source>
        <dbReference type="Proteomes" id="UP001163821"/>
    </source>
</evidence>
<dbReference type="SUPFAM" id="SSF49899">
    <property type="entry name" value="Concanavalin A-like lectins/glucanases"/>
    <property type="match status" value="1"/>
</dbReference>
<dbReference type="GO" id="GO:0004553">
    <property type="term" value="F:hydrolase activity, hydrolyzing O-glycosyl compounds"/>
    <property type="evidence" value="ECO:0007669"/>
    <property type="project" value="InterPro"/>
</dbReference>
<dbReference type="Gene3D" id="2.60.120.200">
    <property type="match status" value="1"/>
</dbReference>
<dbReference type="InterPro" id="IPR029058">
    <property type="entry name" value="AB_hydrolase_fold"/>
</dbReference>
<dbReference type="InterPro" id="IPR051795">
    <property type="entry name" value="Glycosyl_Hydrlase_43"/>
</dbReference>
<keyword evidence="6" id="KW-1185">Reference proteome</keyword>
<dbReference type="EMBL" id="JAPAAF010000014">
    <property type="protein sequence ID" value="MCW0483261.1"/>
    <property type="molecule type" value="Genomic_DNA"/>
</dbReference>
<protein>
    <submittedName>
        <fullName evidence="5">Alpha/beta hydrolase-fold protein</fullName>
    </submittedName>
</protein>
<dbReference type="Gene3D" id="3.40.50.1820">
    <property type="entry name" value="alpha/beta hydrolase"/>
    <property type="match status" value="1"/>
</dbReference>
<dbReference type="Proteomes" id="UP001163821">
    <property type="component" value="Unassembled WGS sequence"/>
</dbReference>
<dbReference type="SUPFAM" id="SSF75005">
    <property type="entry name" value="Arabinanase/levansucrase/invertase"/>
    <property type="match status" value="1"/>
</dbReference>
<dbReference type="PANTHER" id="PTHR42812:SF12">
    <property type="entry name" value="BETA-XYLOSIDASE-RELATED"/>
    <property type="match status" value="1"/>
</dbReference>
<proteinExistence type="predicted"/>
<keyword evidence="2" id="KW-0326">Glycosidase</keyword>
<dbReference type="InterPro" id="IPR041542">
    <property type="entry name" value="GH43_C2"/>
</dbReference>
<dbReference type="Pfam" id="PF00756">
    <property type="entry name" value="Esterase"/>
    <property type="match status" value="1"/>
</dbReference>
<reference evidence="5" key="1">
    <citation type="submission" date="2022-10" db="EMBL/GenBank/DDBJ databases">
        <title>Gaoshiqiia sediminis gen. nov., sp. nov., isolated from coastal sediment.</title>
        <authorList>
            <person name="Yu W.X."/>
            <person name="Mu D.S."/>
            <person name="Du J.Z."/>
            <person name="Liang Y.Q."/>
        </authorList>
    </citation>
    <scope>NUCLEOTIDE SEQUENCE</scope>
    <source>
        <strain evidence="5">A06</strain>
    </source>
</reference>
<keyword evidence="1 5" id="KW-0378">Hydrolase</keyword>
<feature type="signal peptide" evidence="3">
    <location>
        <begin position="1"/>
        <end position="20"/>
    </location>
</feature>
<evidence type="ECO:0000256" key="1">
    <source>
        <dbReference type="ARBA" id="ARBA00022801"/>
    </source>
</evidence>
<feature type="chain" id="PRO_5041383917" evidence="3">
    <location>
        <begin position="21"/>
        <end position="458"/>
    </location>
</feature>
<dbReference type="GO" id="GO:0005975">
    <property type="term" value="P:carbohydrate metabolic process"/>
    <property type="evidence" value="ECO:0007669"/>
    <property type="project" value="InterPro"/>
</dbReference>
<evidence type="ECO:0000313" key="5">
    <source>
        <dbReference type="EMBL" id="MCW0483261.1"/>
    </source>
</evidence>
<name>A0AA41Y4E2_9BACT</name>
<keyword evidence="3" id="KW-0732">Signal</keyword>
<dbReference type="InterPro" id="IPR000801">
    <property type="entry name" value="Esterase-like"/>
</dbReference>
<dbReference type="AlphaFoldDB" id="A0AA41Y4E2"/>
<comment type="caution">
    <text evidence="5">The sequence shown here is derived from an EMBL/GenBank/DDBJ whole genome shotgun (WGS) entry which is preliminary data.</text>
</comment>